<gene>
    <name evidence="2" type="ORF">CLOSTASPAR_03586</name>
</gene>
<evidence type="ECO:0000256" key="1">
    <source>
        <dbReference type="SAM" id="MobiDB-lite"/>
    </source>
</evidence>
<keyword evidence="3" id="KW-1185">Reference proteome</keyword>
<proteinExistence type="predicted"/>
<protein>
    <submittedName>
        <fullName evidence="2">Uncharacterized protein</fullName>
    </submittedName>
</protein>
<comment type="caution">
    <text evidence="2">The sequence shown here is derived from an EMBL/GenBank/DDBJ whole genome shotgun (WGS) entry which is preliminary data.</text>
</comment>
<dbReference type="HOGENOM" id="CLU_2877732_0_0_9"/>
<evidence type="ECO:0000313" key="2">
    <source>
        <dbReference type="EMBL" id="EEG54346.1"/>
    </source>
</evidence>
<accession>C0D2U7</accession>
<feature type="region of interest" description="Disordered" evidence="1">
    <location>
        <begin position="38"/>
        <end position="63"/>
    </location>
</feature>
<dbReference type="AlphaFoldDB" id="C0D2U7"/>
<name>C0D2U7_9FIRM</name>
<reference evidence="2 3" key="1">
    <citation type="submission" date="2009-01" db="EMBL/GenBank/DDBJ databases">
        <authorList>
            <person name="Fulton L."/>
            <person name="Clifton S."/>
            <person name="Fulton B."/>
            <person name="Xu J."/>
            <person name="Minx P."/>
            <person name="Pepin K.H."/>
            <person name="Johnson M."/>
            <person name="Bhonagiri V."/>
            <person name="Nash W.E."/>
            <person name="Mardis E.R."/>
            <person name="Wilson R.K."/>
        </authorList>
    </citation>
    <scope>NUCLEOTIDE SEQUENCE [LARGE SCALE GENOMIC DNA]</scope>
    <source>
        <strain evidence="2 3">DSM 15981</strain>
    </source>
</reference>
<dbReference type="EMBL" id="ACCJ01000278">
    <property type="protein sequence ID" value="EEG54346.1"/>
    <property type="molecule type" value="Genomic_DNA"/>
</dbReference>
<feature type="compositionally biased region" description="Basic and acidic residues" evidence="1">
    <location>
        <begin position="53"/>
        <end position="63"/>
    </location>
</feature>
<sequence>MWLSGCLWQQSEWYRRGIERLCLSEYEGQRRFLLNAMGRESPVPPSPPVCCGKSRETERRNKL</sequence>
<reference evidence="2 3" key="2">
    <citation type="submission" date="2009-02" db="EMBL/GenBank/DDBJ databases">
        <title>Draft genome sequence of Clostridium asparagiforme (DSM 15981).</title>
        <authorList>
            <person name="Sudarsanam P."/>
            <person name="Ley R."/>
            <person name="Guruge J."/>
            <person name="Turnbaugh P.J."/>
            <person name="Mahowald M."/>
            <person name="Liep D."/>
            <person name="Gordon J."/>
        </authorList>
    </citation>
    <scope>NUCLEOTIDE SEQUENCE [LARGE SCALE GENOMIC DNA]</scope>
    <source>
        <strain evidence="2 3">DSM 15981</strain>
    </source>
</reference>
<evidence type="ECO:0000313" key="3">
    <source>
        <dbReference type="Proteomes" id="UP000004756"/>
    </source>
</evidence>
<organism evidence="2 3">
    <name type="scientific">[Clostridium] asparagiforme DSM 15981</name>
    <dbReference type="NCBI Taxonomy" id="518636"/>
    <lineage>
        <taxon>Bacteria</taxon>
        <taxon>Bacillati</taxon>
        <taxon>Bacillota</taxon>
        <taxon>Clostridia</taxon>
        <taxon>Lachnospirales</taxon>
        <taxon>Lachnospiraceae</taxon>
        <taxon>Enterocloster</taxon>
    </lineage>
</organism>
<dbReference type="Proteomes" id="UP000004756">
    <property type="component" value="Unassembled WGS sequence"/>
</dbReference>